<dbReference type="Proteomes" id="UP000618818">
    <property type="component" value="Unassembled WGS sequence"/>
</dbReference>
<evidence type="ECO:0008006" key="5">
    <source>
        <dbReference type="Google" id="ProtNLM"/>
    </source>
</evidence>
<proteinExistence type="predicted"/>
<feature type="transmembrane region" description="Helical" evidence="2">
    <location>
        <begin position="6"/>
        <end position="26"/>
    </location>
</feature>
<comment type="caution">
    <text evidence="3">The sequence shown here is derived from an EMBL/GenBank/DDBJ whole genome shotgun (WGS) entry which is preliminary data.</text>
</comment>
<protein>
    <recommendedName>
        <fullName evidence="5">DUF2613 family protein</fullName>
    </recommendedName>
</protein>
<evidence type="ECO:0000256" key="2">
    <source>
        <dbReference type="SAM" id="Phobius"/>
    </source>
</evidence>
<sequence>MGSIIAPIVSIVVGGGLAVATLMGVVTSQTSAPEQSPGTINTPEFNYGTTVE</sequence>
<name>A0ABR8NCQ6_9ACTN</name>
<keyword evidence="2" id="KW-0812">Transmembrane</keyword>
<dbReference type="RefSeq" id="WP_191195779.1">
    <property type="nucleotide sequence ID" value="NZ_JACXYZ010000002.1"/>
</dbReference>
<evidence type="ECO:0000256" key="1">
    <source>
        <dbReference type="SAM" id="MobiDB-lite"/>
    </source>
</evidence>
<gene>
    <name evidence="3" type="ORF">IEZ26_14980</name>
</gene>
<dbReference type="EMBL" id="JACXYZ010000002">
    <property type="protein sequence ID" value="MBD3925928.1"/>
    <property type="molecule type" value="Genomic_DNA"/>
</dbReference>
<evidence type="ECO:0000313" key="4">
    <source>
        <dbReference type="Proteomes" id="UP000618818"/>
    </source>
</evidence>
<reference evidence="3 4" key="1">
    <citation type="submission" date="2020-09" db="EMBL/GenBank/DDBJ databases">
        <title>novel species in genus Nocardioides.</title>
        <authorList>
            <person name="Zhang G."/>
        </authorList>
    </citation>
    <scope>NUCLEOTIDE SEQUENCE [LARGE SCALE GENOMIC DNA]</scope>
    <source>
        <strain evidence="3 4">KCTC 39551</strain>
    </source>
</reference>
<accession>A0ABR8NCQ6</accession>
<keyword evidence="2" id="KW-0472">Membrane</keyword>
<feature type="region of interest" description="Disordered" evidence="1">
    <location>
        <begin position="29"/>
        <end position="52"/>
    </location>
</feature>
<organism evidence="3 4">
    <name type="scientific">Nocardioides cavernae</name>
    <dbReference type="NCBI Taxonomy" id="1921566"/>
    <lineage>
        <taxon>Bacteria</taxon>
        <taxon>Bacillati</taxon>
        <taxon>Actinomycetota</taxon>
        <taxon>Actinomycetes</taxon>
        <taxon>Propionibacteriales</taxon>
        <taxon>Nocardioidaceae</taxon>
        <taxon>Nocardioides</taxon>
    </lineage>
</organism>
<keyword evidence="2" id="KW-1133">Transmembrane helix</keyword>
<keyword evidence="4" id="KW-1185">Reference proteome</keyword>
<evidence type="ECO:0000313" key="3">
    <source>
        <dbReference type="EMBL" id="MBD3925928.1"/>
    </source>
</evidence>